<dbReference type="AlphaFoldDB" id="A0A176W237"/>
<gene>
    <name evidence="3" type="ORF">AXG93_900s1020</name>
    <name evidence="2" type="ORF">Mp_6g06570</name>
</gene>
<dbReference type="EMBL" id="AP019871">
    <property type="protein sequence ID" value="BBN13810.1"/>
    <property type="molecule type" value="Genomic_DNA"/>
</dbReference>
<dbReference type="EMBL" id="LVLJ01001973">
    <property type="protein sequence ID" value="OAE27117.1"/>
    <property type="molecule type" value="Genomic_DNA"/>
</dbReference>
<protein>
    <submittedName>
        <fullName evidence="3">Uncharacterized protein</fullName>
    </submittedName>
</protein>
<name>A0A176W237_MARPO</name>
<keyword evidence="4" id="KW-1185">Reference proteome</keyword>
<reference evidence="2" key="2">
    <citation type="journal article" date="2019" name="Curr. Biol.">
        <title>Chromatin organization in early land plants reveals an ancestral association between H3K27me3, transposons, and constitutive heterochromatin.</title>
        <authorList>
            <person name="Montgomery S.A."/>
            <person name="Tanizawa Y."/>
            <person name="Galik B."/>
            <person name="Wang N."/>
            <person name="Ito T."/>
            <person name="Mochizuki T."/>
            <person name="Akimcheva S."/>
            <person name="Bowman J."/>
            <person name="Cognat V."/>
            <person name="Drouard L."/>
            <person name="Ekker H."/>
            <person name="Houng S."/>
            <person name="Kohchi T."/>
            <person name="Lin S."/>
            <person name="Liu L.D."/>
            <person name="Nakamura Y."/>
            <person name="Valeeva L.R."/>
            <person name="Shakirov E.V."/>
            <person name="Shippen D.E."/>
            <person name="Wei W."/>
            <person name="Yagura M."/>
            <person name="Yamaoka S."/>
            <person name="Yamato K.T."/>
            <person name="Liu C."/>
            <person name="Berger F."/>
        </authorList>
    </citation>
    <scope>NUCLEOTIDE SEQUENCE [LARGE SCALE GENOMIC DNA]</scope>
    <source>
        <strain evidence="2">Tak-1</strain>
    </source>
</reference>
<evidence type="ECO:0000313" key="5">
    <source>
        <dbReference type="Proteomes" id="UP001162541"/>
    </source>
</evidence>
<sequence length="95" mass="10141">MATQHDFHTGSKTAHAQGELLDATKQQQQHEASLGDAQMKAGDAAQDKAQETKEHAGNVFQKAGGAIQNAVGETVHEVQSKLGRADLKPKQPLED</sequence>
<evidence type="ECO:0000313" key="4">
    <source>
        <dbReference type="Proteomes" id="UP000077202"/>
    </source>
</evidence>
<feature type="compositionally biased region" description="Basic and acidic residues" evidence="1">
    <location>
        <begin position="45"/>
        <end position="54"/>
    </location>
</feature>
<reference evidence="3 4" key="1">
    <citation type="submission" date="2016-03" db="EMBL/GenBank/DDBJ databases">
        <title>Mechanisms controlling the formation of the plant cell surface in tip-growing cells are functionally conserved among land plants.</title>
        <authorList>
            <person name="Honkanen S."/>
            <person name="Jones V.A."/>
            <person name="Morieri G."/>
            <person name="Champion C."/>
            <person name="Hetherington A.J."/>
            <person name="Kelly S."/>
            <person name="Saint-Marcoux D."/>
            <person name="Proust H."/>
            <person name="Prescott H."/>
            <person name="Dolan L."/>
        </authorList>
    </citation>
    <scope>NUCLEOTIDE SEQUENCE [LARGE SCALE GENOMIC DNA]</scope>
    <source>
        <strain evidence="4">cv. Tak-1 and cv. Tak-2</strain>
        <tissue evidence="3">Whole gametophyte</tissue>
    </source>
</reference>
<feature type="region of interest" description="Disordered" evidence="1">
    <location>
        <begin position="1"/>
        <end position="54"/>
    </location>
</feature>
<dbReference type="Proteomes" id="UP001162541">
    <property type="component" value="Chromosome 6"/>
</dbReference>
<proteinExistence type="predicted"/>
<reference evidence="5" key="3">
    <citation type="journal article" date="2020" name="Curr. Biol.">
        <title>Chromatin organization in early land plants reveals an ancestral association between H3K27me3, transposons, and constitutive heterochromatin.</title>
        <authorList>
            <person name="Montgomery S.A."/>
            <person name="Tanizawa Y."/>
            <person name="Galik B."/>
            <person name="Wang N."/>
            <person name="Ito T."/>
            <person name="Mochizuki T."/>
            <person name="Akimcheva S."/>
            <person name="Bowman J.L."/>
            <person name="Cognat V."/>
            <person name="Marechal-Drouard L."/>
            <person name="Ekker H."/>
            <person name="Hong S.F."/>
            <person name="Kohchi T."/>
            <person name="Lin S.S."/>
            <person name="Liu L.D."/>
            <person name="Nakamura Y."/>
            <person name="Valeeva L.R."/>
            <person name="Shakirov E.V."/>
            <person name="Shippen D.E."/>
            <person name="Wei W.L."/>
            <person name="Yagura M."/>
            <person name="Yamaoka S."/>
            <person name="Yamato K.T."/>
            <person name="Liu C."/>
            <person name="Berger F."/>
        </authorList>
    </citation>
    <scope>NUCLEOTIDE SEQUENCE [LARGE SCALE GENOMIC DNA]</scope>
    <source>
        <strain evidence="5">Tak-1</strain>
    </source>
</reference>
<evidence type="ECO:0000313" key="2">
    <source>
        <dbReference type="EMBL" id="BBN13810.1"/>
    </source>
</evidence>
<dbReference type="Proteomes" id="UP000077202">
    <property type="component" value="Unassembled WGS sequence"/>
</dbReference>
<accession>A0A176W237</accession>
<organism evidence="3 4">
    <name type="scientific">Marchantia polymorpha subsp. ruderalis</name>
    <dbReference type="NCBI Taxonomy" id="1480154"/>
    <lineage>
        <taxon>Eukaryota</taxon>
        <taxon>Viridiplantae</taxon>
        <taxon>Streptophyta</taxon>
        <taxon>Embryophyta</taxon>
        <taxon>Marchantiophyta</taxon>
        <taxon>Marchantiopsida</taxon>
        <taxon>Marchantiidae</taxon>
        <taxon>Marchantiales</taxon>
        <taxon>Marchantiaceae</taxon>
        <taxon>Marchantia</taxon>
    </lineage>
</organism>
<evidence type="ECO:0000256" key="1">
    <source>
        <dbReference type="SAM" id="MobiDB-lite"/>
    </source>
</evidence>
<evidence type="ECO:0000313" key="3">
    <source>
        <dbReference type="EMBL" id="OAE27117.1"/>
    </source>
</evidence>